<dbReference type="GeneID" id="79942042"/>
<feature type="repeat" description="TPR" evidence="1">
    <location>
        <begin position="596"/>
        <end position="629"/>
    </location>
</feature>
<dbReference type="AlphaFoldDB" id="B2AGU1"/>
<evidence type="ECO:0000256" key="2">
    <source>
        <dbReference type="SAM" id="MobiDB-lite"/>
    </source>
</evidence>
<keyword evidence="1" id="KW-0802">TPR repeat</keyword>
<evidence type="ECO:0000313" key="3">
    <source>
        <dbReference type="EMBL" id="CAP62990.1"/>
    </source>
</evidence>
<dbReference type="PROSITE" id="PS50005">
    <property type="entry name" value="TPR"/>
    <property type="match status" value="1"/>
</dbReference>
<dbReference type="PANTHER" id="PTHR12558:SF13">
    <property type="entry name" value="CELL DIVISION CYCLE PROTEIN 27 HOMOLOG"/>
    <property type="match status" value="1"/>
</dbReference>
<keyword evidence="4" id="KW-1185">Reference proteome</keyword>
<name>B2AGU1_CUPTR</name>
<dbReference type="eggNOG" id="COG0457">
    <property type="taxonomic scope" value="Bacteria"/>
</dbReference>
<dbReference type="InterPro" id="IPR019734">
    <property type="entry name" value="TPR_rpt"/>
</dbReference>
<feature type="region of interest" description="Disordered" evidence="2">
    <location>
        <begin position="1"/>
        <end position="29"/>
    </location>
</feature>
<dbReference type="RefSeq" id="WP_012351657.1">
    <property type="nucleotide sequence ID" value="NC_010528.1"/>
</dbReference>
<dbReference type="EMBL" id="CU633749">
    <property type="protein sequence ID" value="CAP62990.1"/>
    <property type="molecule type" value="Genomic_DNA"/>
</dbReference>
<protein>
    <submittedName>
        <fullName evidence="3">Uncharacterized protein</fullName>
    </submittedName>
</protein>
<sequence>MSDLMPDLMPDSTLQATAGGGLTTSPRAGSRAARRASLLARWWRAPRRHARALAAGALLAAAAGAAHAAPPVGAGSLPMLQLAAADTPAAKPARPALPSLELTDDIVYMVLAAEISIQRGLVGPAYRTYLELARQTRDPRFAQRATEIAFNARIPQQALDAARLWKEITPTSPAAGQVLSTLLVLNGRWDDARPLLQQQLATVPASQRGDAILQLQQQLSRTSDPAGAARLLQDLTRNEAKLPETQLALARARELAGDEPGALAALDQALRLRPAYEAAALMAAELRAEKQPDEAVAVLKRFLEKSPESVNGHITLARLYLLKNDMPAARQEFETLRKVAPADPRVPLALGLTSLQAKNFGEAEQYLQEYLQLVEKQPSANPDIAYQYLAQIAEERKDYAGAIRWLDRIEDVRLAPAATAKRAQLLARMGKLDDAQALFGEMLTDAEDIPDPGQRSQRVTAIRQAEVATLMENKAYDRARKVLNERVAAEPDNADWIYELAMLDERQKRYASMETGLRRVIALQPQQKQGYNALGYSLADRNERLPEALKLLERASELGPDDPYIMDSLAWVKFRMGDLQPAAVLLRNAYAKAPEAEIGAHLGEVLWQLGEHDEARKTWTEAVRIDPENETLIDTLRRYQFNAQPSR</sequence>
<dbReference type="Proteomes" id="UP000001692">
    <property type="component" value="Chromosome 1"/>
</dbReference>
<dbReference type="Pfam" id="PF14559">
    <property type="entry name" value="TPR_19"/>
    <property type="match status" value="1"/>
</dbReference>
<reference evidence="3 4" key="1">
    <citation type="journal article" date="2008" name="Genome Res.">
        <title>Genome sequence of the beta-rhizobium Cupriavidus taiwanensis and comparative genomics of rhizobia.</title>
        <authorList>
            <person name="Amadou C."/>
            <person name="Pascal G."/>
            <person name="Mangenot S."/>
            <person name="Glew M."/>
            <person name="Bontemps C."/>
            <person name="Capela D."/>
            <person name="Carrere S."/>
            <person name="Cruveiller S."/>
            <person name="Dossat C."/>
            <person name="Lajus A."/>
            <person name="Marchetti M."/>
            <person name="Poinsot V."/>
            <person name="Rouy Z."/>
            <person name="Servin B."/>
            <person name="Saad M."/>
            <person name="Schenowitz C."/>
            <person name="Barbe V."/>
            <person name="Batut J."/>
            <person name="Medigue C."/>
            <person name="Masson-Boivin C."/>
        </authorList>
    </citation>
    <scope>NUCLEOTIDE SEQUENCE [LARGE SCALE GENOMIC DNA]</scope>
    <source>
        <strain evidence="4">DSM 17343 / BCRC 17206 / CCUG 44338 / CIP 107171 / LMG 19424 / R1</strain>
    </source>
</reference>
<accession>B2AGU1</accession>
<dbReference type="PANTHER" id="PTHR12558">
    <property type="entry name" value="CELL DIVISION CYCLE 16,23,27"/>
    <property type="match status" value="1"/>
</dbReference>
<feature type="compositionally biased region" description="Low complexity" evidence="2">
    <location>
        <begin position="13"/>
        <end position="29"/>
    </location>
</feature>
<organism evidence="3 4">
    <name type="scientific">Cupriavidus taiwanensis (strain DSM 17343 / BCRC 17206 / CCUG 44338 / CIP 107171 / LMG 19424 / R1)</name>
    <name type="common">Ralstonia taiwanensis (strain LMG 19424)</name>
    <dbReference type="NCBI Taxonomy" id="977880"/>
    <lineage>
        <taxon>Bacteria</taxon>
        <taxon>Pseudomonadati</taxon>
        <taxon>Pseudomonadota</taxon>
        <taxon>Betaproteobacteria</taxon>
        <taxon>Burkholderiales</taxon>
        <taxon>Burkholderiaceae</taxon>
        <taxon>Cupriavidus</taxon>
    </lineage>
</organism>
<dbReference type="BioCyc" id="CTAI977880:RALTA_RS01565-MONOMER"/>
<dbReference type="KEGG" id="cti:RALTA_A0320"/>
<evidence type="ECO:0000256" key="1">
    <source>
        <dbReference type="PROSITE-ProRule" id="PRU00339"/>
    </source>
</evidence>
<dbReference type="SUPFAM" id="SSF48452">
    <property type="entry name" value="TPR-like"/>
    <property type="match status" value="3"/>
</dbReference>
<dbReference type="InterPro" id="IPR011990">
    <property type="entry name" value="TPR-like_helical_dom_sf"/>
</dbReference>
<proteinExistence type="predicted"/>
<dbReference type="SMART" id="SM00028">
    <property type="entry name" value="TPR"/>
    <property type="match status" value="5"/>
</dbReference>
<gene>
    <name evidence="3" type="ordered locus">RALTA_A0320</name>
</gene>
<dbReference type="HOGENOM" id="CLU_007251_4_0_4"/>
<dbReference type="Gene3D" id="1.25.40.10">
    <property type="entry name" value="Tetratricopeptide repeat domain"/>
    <property type="match status" value="2"/>
</dbReference>
<evidence type="ECO:0000313" key="4">
    <source>
        <dbReference type="Proteomes" id="UP000001692"/>
    </source>
</evidence>
<dbReference type="Pfam" id="PF13432">
    <property type="entry name" value="TPR_16"/>
    <property type="match status" value="1"/>
</dbReference>